<feature type="domain" description="Core-binding (CB)" evidence="13">
    <location>
        <begin position="2"/>
        <end position="88"/>
    </location>
</feature>
<evidence type="ECO:0000256" key="4">
    <source>
        <dbReference type="ARBA" id="ARBA00022618"/>
    </source>
</evidence>
<dbReference type="Gene3D" id="1.10.443.10">
    <property type="entry name" value="Intergrase catalytic core"/>
    <property type="match status" value="1"/>
</dbReference>
<evidence type="ECO:0000313" key="14">
    <source>
        <dbReference type="EMBL" id="APT47204.1"/>
    </source>
</evidence>
<evidence type="ECO:0000256" key="5">
    <source>
        <dbReference type="ARBA" id="ARBA00022829"/>
    </source>
</evidence>
<dbReference type="Pfam" id="PF00589">
    <property type="entry name" value="Phage_integrase"/>
    <property type="match status" value="1"/>
</dbReference>
<dbReference type="InterPro" id="IPR013762">
    <property type="entry name" value="Integrase-like_cat_sf"/>
</dbReference>
<dbReference type="InterPro" id="IPR023009">
    <property type="entry name" value="Tyrosine_recombinase_XerC/XerD"/>
</dbReference>
<evidence type="ECO:0000256" key="2">
    <source>
        <dbReference type="ARBA" id="ARBA00006657"/>
    </source>
</evidence>
<organism evidence="14 15">
    <name type="scientific">Bacillus safensis</name>
    <dbReference type="NCBI Taxonomy" id="561879"/>
    <lineage>
        <taxon>Bacteria</taxon>
        <taxon>Bacillati</taxon>
        <taxon>Bacillota</taxon>
        <taxon>Bacilli</taxon>
        <taxon>Bacillales</taxon>
        <taxon>Bacillaceae</taxon>
        <taxon>Bacillus</taxon>
    </lineage>
</organism>
<dbReference type="InterPro" id="IPR002104">
    <property type="entry name" value="Integrase_catalytic"/>
</dbReference>
<dbReference type="InterPro" id="IPR050090">
    <property type="entry name" value="Tyrosine_recombinase_XerCD"/>
</dbReference>
<keyword evidence="6 10" id="KW-0229">DNA integration</keyword>
<sequence>MTNKQRLVHLFIEYLQIEKNYSALTISGYTEAIEEFVRFMNIQGIDGFEEVSYQDTRIYLTEAYEKGLTRRTISKKVSALRSFYKFLLREQLVKENPFLLVSLPKQDKRIPSFLYEEELKELFTVSDVSTPLGQRNQAILELLYATGMRVSELCSLKESDLDLSMDTVLVHGKGSKQRYVPFGSYAHEALITYLEDGRQKLKAKGKDRADAHVFLNQRGMPLTDRGVRFILTELMKKASGTLHIHPHMLRHTFATHLLNEGADLRSVQELLGHSNLSSTQVYTHVSKDSLRNTYMSHHPRAFKRS</sequence>
<dbReference type="NCBIfam" id="TIGR02224">
    <property type="entry name" value="recomb_XerC"/>
    <property type="match status" value="1"/>
</dbReference>
<dbReference type="Pfam" id="PF02899">
    <property type="entry name" value="Phage_int_SAM_1"/>
    <property type="match status" value="1"/>
</dbReference>
<dbReference type="GO" id="GO:0003677">
    <property type="term" value="F:DNA binding"/>
    <property type="evidence" value="ECO:0007669"/>
    <property type="project" value="UniProtKB-UniRule"/>
</dbReference>
<evidence type="ECO:0000256" key="9">
    <source>
        <dbReference type="ARBA" id="ARBA00023306"/>
    </source>
</evidence>
<comment type="subunit">
    <text evidence="10">Forms a cyclic heterotetrameric complex composed of two molecules of XerC and two molecules of XerD.</text>
</comment>
<dbReference type="InterPro" id="IPR011931">
    <property type="entry name" value="Recomb_XerC"/>
</dbReference>
<dbReference type="EMBL" id="CP015607">
    <property type="protein sequence ID" value="APT47204.1"/>
    <property type="molecule type" value="Genomic_DNA"/>
</dbReference>
<dbReference type="InterPro" id="IPR010998">
    <property type="entry name" value="Integrase_recombinase_N"/>
</dbReference>
<dbReference type="GO" id="GO:0007059">
    <property type="term" value="P:chromosome segregation"/>
    <property type="evidence" value="ECO:0007669"/>
    <property type="project" value="UniProtKB-UniRule"/>
</dbReference>
<dbReference type="PROSITE" id="PS51898">
    <property type="entry name" value="TYR_RECOMBINASE"/>
    <property type="match status" value="1"/>
</dbReference>
<comment type="function">
    <text evidence="10">Site-specific tyrosine recombinase, which acts by catalyzing the cutting and rejoining of the recombining DNA molecules. The XerC-XerD complex is essential to convert dimers of the bacterial chromosome into monomers to permit their segregation at cell division. It also contributes to the segregational stability of plasmids.</text>
</comment>
<dbReference type="NCBIfam" id="NF040815">
    <property type="entry name" value="recomb_XerA_Arch"/>
    <property type="match status" value="1"/>
</dbReference>
<dbReference type="CDD" id="cd00798">
    <property type="entry name" value="INT_XerDC_C"/>
    <property type="match status" value="1"/>
</dbReference>
<evidence type="ECO:0000256" key="7">
    <source>
        <dbReference type="ARBA" id="ARBA00023125"/>
    </source>
</evidence>
<keyword evidence="4 10" id="KW-0132">Cell division</keyword>
<dbReference type="PROSITE" id="PS51900">
    <property type="entry name" value="CB"/>
    <property type="match status" value="1"/>
</dbReference>
<dbReference type="NCBIfam" id="NF001399">
    <property type="entry name" value="PRK00283.1"/>
    <property type="match status" value="1"/>
</dbReference>
<dbReference type="GO" id="GO:0006313">
    <property type="term" value="P:DNA transposition"/>
    <property type="evidence" value="ECO:0007669"/>
    <property type="project" value="UniProtKB-UniRule"/>
</dbReference>
<feature type="active site" evidence="10">
    <location>
        <position position="173"/>
    </location>
</feature>
<comment type="subcellular location">
    <subcellularLocation>
        <location evidence="1 10">Cytoplasm</location>
    </subcellularLocation>
</comment>
<dbReference type="PANTHER" id="PTHR30349">
    <property type="entry name" value="PHAGE INTEGRASE-RELATED"/>
    <property type="match status" value="1"/>
</dbReference>
<evidence type="ECO:0000259" key="13">
    <source>
        <dbReference type="PROSITE" id="PS51900"/>
    </source>
</evidence>
<feature type="active site" evidence="10">
    <location>
        <position position="250"/>
    </location>
</feature>
<dbReference type="RefSeq" id="WP_048239697.1">
    <property type="nucleotide sequence ID" value="NZ_CP015607.1"/>
</dbReference>
<accession>A0A1L6ZL12</accession>
<evidence type="ECO:0000256" key="6">
    <source>
        <dbReference type="ARBA" id="ARBA00022908"/>
    </source>
</evidence>
<reference evidence="14 15" key="1">
    <citation type="submission" date="2016-05" db="EMBL/GenBank/DDBJ databases">
        <title>Complete Genome and Methylome Analysis of Psychrotrophic Bacterial Isolates from Antarctic Lake Untersee.</title>
        <authorList>
            <person name="Fomenkov A."/>
            <person name="Akimov V.N."/>
            <person name="Vasilyeva L.V."/>
            <person name="Andersen D."/>
            <person name="Vincze T."/>
            <person name="Roberts R.J."/>
        </authorList>
    </citation>
    <scope>NUCLEOTIDE SEQUENCE [LARGE SCALE GENOMIC DNA]</scope>
    <source>
        <strain evidence="14 15">U14-5</strain>
    </source>
</reference>
<keyword evidence="5 10" id="KW-0159">Chromosome partition</keyword>
<evidence type="ECO:0000256" key="10">
    <source>
        <dbReference type="HAMAP-Rule" id="MF_01808"/>
    </source>
</evidence>
<feature type="active site" evidence="10">
    <location>
        <position position="149"/>
    </location>
</feature>
<evidence type="ECO:0000256" key="8">
    <source>
        <dbReference type="ARBA" id="ARBA00023172"/>
    </source>
</evidence>
<dbReference type="Proteomes" id="UP000185426">
    <property type="component" value="Chromosome"/>
</dbReference>
<evidence type="ECO:0000259" key="12">
    <source>
        <dbReference type="PROSITE" id="PS51898"/>
    </source>
</evidence>
<dbReference type="InterPro" id="IPR011010">
    <property type="entry name" value="DNA_brk_join_enz"/>
</dbReference>
<dbReference type="GO" id="GO:0005737">
    <property type="term" value="C:cytoplasm"/>
    <property type="evidence" value="ECO:0007669"/>
    <property type="project" value="UniProtKB-SubCell"/>
</dbReference>
<keyword evidence="7 10" id="KW-0238">DNA-binding</keyword>
<feature type="domain" description="Tyr recombinase" evidence="12">
    <location>
        <begin position="109"/>
        <end position="295"/>
    </location>
</feature>
<dbReference type="AlphaFoldDB" id="A0A1L6ZL12"/>
<dbReference type="Gene3D" id="1.10.150.130">
    <property type="match status" value="1"/>
</dbReference>
<evidence type="ECO:0000256" key="3">
    <source>
        <dbReference type="ARBA" id="ARBA00022490"/>
    </source>
</evidence>
<protein>
    <recommendedName>
        <fullName evidence="10 11">Tyrosine recombinase XerC</fullName>
    </recommendedName>
</protein>
<dbReference type="GO" id="GO:0009037">
    <property type="term" value="F:tyrosine-based site-specific recombinase activity"/>
    <property type="evidence" value="ECO:0007669"/>
    <property type="project" value="UniProtKB-UniRule"/>
</dbReference>
<gene>
    <name evidence="10" type="primary">xerC</name>
    <name evidence="14" type="ORF">BSA145_15825</name>
</gene>
<keyword evidence="9 10" id="KW-0131">Cell cycle</keyword>
<dbReference type="InterPro" id="IPR004107">
    <property type="entry name" value="Integrase_SAM-like_N"/>
</dbReference>
<evidence type="ECO:0000256" key="1">
    <source>
        <dbReference type="ARBA" id="ARBA00004496"/>
    </source>
</evidence>
<name>A0A1L6ZL12_BACIA</name>
<evidence type="ECO:0000313" key="15">
    <source>
        <dbReference type="Proteomes" id="UP000185426"/>
    </source>
</evidence>
<dbReference type="SUPFAM" id="SSF56349">
    <property type="entry name" value="DNA breaking-rejoining enzymes"/>
    <property type="match status" value="1"/>
</dbReference>
<feature type="active site" evidence="10">
    <location>
        <position position="247"/>
    </location>
</feature>
<feature type="active site" evidence="10">
    <location>
        <position position="273"/>
    </location>
</feature>
<comment type="similarity">
    <text evidence="2 10">Belongs to the 'phage' integrase family. XerC subfamily.</text>
</comment>
<evidence type="ECO:0000256" key="11">
    <source>
        <dbReference type="NCBIfam" id="TIGR02224"/>
    </source>
</evidence>
<proteinExistence type="inferred from homology"/>
<keyword evidence="3 10" id="KW-0963">Cytoplasm</keyword>
<dbReference type="HAMAP" id="MF_01808">
    <property type="entry name" value="Recomb_XerC_XerD"/>
    <property type="match status" value="1"/>
</dbReference>
<keyword evidence="8 10" id="KW-0233">DNA recombination</keyword>
<dbReference type="PANTHER" id="PTHR30349:SF77">
    <property type="entry name" value="TYROSINE RECOMBINASE XERC"/>
    <property type="match status" value="1"/>
</dbReference>
<dbReference type="GO" id="GO:0051301">
    <property type="term" value="P:cell division"/>
    <property type="evidence" value="ECO:0007669"/>
    <property type="project" value="UniProtKB-UniRule"/>
</dbReference>
<dbReference type="InterPro" id="IPR044068">
    <property type="entry name" value="CB"/>
</dbReference>
<feature type="active site" description="O-(3'-phospho-DNA)-tyrosine intermediate" evidence="10">
    <location>
        <position position="282"/>
    </location>
</feature>